<feature type="transmembrane region" description="Helical" evidence="7">
    <location>
        <begin position="90"/>
        <end position="111"/>
    </location>
</feature>
<dbReference type="SUPFAM" id="SSF81338">
    <property type="entry name" value="Aquaporin-like"/>
    <property type="match status" value="1"/>
</dbReference>
<protein>
    <submittedName>
        <fullName evidence="9">Aquaporin NIP6-1-like</fullName>
    </submittedName>
</protein>
<feature type="transmembrane region" description="Helical" evidence="7">
    <location>
        <begin position="131"/>
        <end position="149"/>
    </location>
</feature>
<evidence type="ECO:0000256" key="4">
    <source>
        <dbReference type="ARBA" id="ARBA00022989"/>
    </source>
</evidence>
<dbReference type="RefSeq" id="XP_014524021.1">
    <property type="nucleotide sequence ID" value="XM_014668535.2"/>
</dbReference>
<evidence type="ECO:0000256" key="1">
    <source>
        <dbReference type="ARBA" id="ARBA00004141"/>
    </source>
</evidence>
<dbReference type="PANTHER" id="PTHR45724">
    <property type="entry name" value="AQUAPORIN NIP2-1"/>
    <property type="match status" value="1"/>
</dbReference>
<evidence type="ECO:0000256" key="7">
    <source>
        <dbReference type="SAM" id="Phobius"/>
    </source>
</evidence>
<dbReference type="AlphaFoldDB" id="A0A1S3W0B1"/>
<dbReference type="PANTHER" id="PTHR45724:SF19">
    <property type="entry name" value="AQUAPORIN NIP6-1"/>
    <property type="match status" value="1"/>
</dbReference>
<dbReference type="Pfam" id="PF00230">
    <property type="entry name" value="MIP"/>
    <property type="match status" value="1"/>
</dbReference>
<comment type="similarity">
    <text evidence="6">Belongs to the MIP/aquaporin (TC 1.A.8) family.</text>
</comment>
<sequence length="232" mass="25228">MRAHVYVRACVRKKKVVVEFIATFIIIFAATAATILNHNSETLKTRNCATTAGLTVMVVIFATGHISEAHINPAVTFSFAVVKHFPWKHVSIYIGAQVLASVCAVFSLKGVYHPFMNGGVTVPSGGYRQSFALEFIITINLMFIVTAIATDTRSVGKLVGIAVGGTMMLNILTVGYITGSMNLVRTLGPAIATNNYKDIWIYMIYPVIQTLAGACIYTAVKLPKECENKVFN</sequence>
<dbReference type="GO" id="GO:0016020">
    <property type="term" value="C:membrane"/>
    <property type="evidence" value="ECO:0007669"/>
    <property type="project" value="UniProtKB-SubCell"/>
</dbReference>
<dbReference type="OrthoDB" id="3222at2759"/>
<dbReference type="InterPro" id="IPR000425">
    <property type="entry name" value="MIP"/>
</dbReference>
<evidence type="ECO:0000313" key="8">
    <source>
        <dbReference type="Proteomes" id="UP000087766"/>
    </source>
</evidence>
<feature type="transmembrane region" description="Helical" evidence="7">
    <location>
        <begin position="158"/>
        <end position="179"/>
    </location>
</feature>
<evidence type="ECO:0000256" key="6">
    <source>
        <dbReference type="RuleBase" id="RU000477"/>
    </source>
</evidence>
<comment type="subcellular location">
    <subcellularLocation>
        <location evidence="1">Membrane</location>
        <topology evidence="1">Multi-pass membrane protein</topology>
    </subcellularLocation>
</comment>
<dbReference type="STRING" id="3916.A0A1S3W0B1"/>
<dbReference type="GeneID" id="106780259"/>
<evidence type="ECO:0000256" key="5">
    <source>
        <dbReference type="ARBA" id="ARBA00023136"/>
    </source>
</evidence>
<dbReference type="PROSITE" id="PS00221">
    <property type="entry name" value="MIP"/>
    <property type="match status" value="1"/>
</dbReference>
<keyword evidence="8" id="KW-1185">Reference proteome</keyword>
<evidence type="ECO:0000256" key="2">
    <source>
        <dbReference type="ARBA" id="ARBA00022448"/>
    </source>
</evidence>
<feature type="transmembrane region" description="Helical" evidence="7">
    <location>
        <begin position="16"/>
        <end position="37"/>
    </location>
</feature>
<feature type="transmembrane region" description="Helical" evidence="7">
    <location>
        <begin position="199"/>
        <end position="220"/>
    </location>
</feature>
<keyword evidence="2 6" id="KW-0813">Transport</keyword>
<reference evidence="8" key="1">
    <citation type="journal article" date="2014" name="Nat. Commun.">
        <title>Genome sequence of mungbean and insights into evolution within Vigna species.</title>
        <authorList>
            <person name="Kang Y.J."/>
            <person name="Kim S.K."/>
            <person name="Kim M.Y."/>
            <person name="Lestari P."/>
            <person name="Kim K.H."/>
            <person name="Ha B.K."/>
            <person name="Jun T.H."/>
            <person name="Hwang W.J."/>
            <person name="Lee T."/>
            <person name="Lee J."/>
            <person name="Shim S."/>
            <person name="Yoon M.Y."/>
            <person name="Jang Y.E."/>
            <person name="Han K.S."/>
            <person name="Taeprayoon P."/>
            <person name="Yoon N."/>
            <person name="Somta P."/>
            <person name="Tanya P."/>
            <person name="Kim K.S."/>
            <person name="Gwag J.G."/>
            <person name="Moon J.K."/>
            <person name="Lee Y.H."/>
            <person name="Park B.S."/>
            <person name="Bombarely A."/>
            <person name="Doyle J.J."/>
            <person name="Jackson S.A."/>
            <person name="Schafleitner R."/>
            <person name="Srinives P."/>
            <person name="Varshney R.K."/>
            <person name="Lee S.H."/>
        </authorList>
    </citation>
    <scope>NUCLEOTIDE SEQUENCE [LARGE SCALE GENOMIC DNA]</scope>
    <source>
        <strain evidence="8">cv. VC1973A</strain>
    </source>
</reference>
<name>A0A1S3W0B1_VIGRR</name>
<evidence type="ECO:0000256" key="3">
    <source>
        <dbReference type="ARBA" id="ARBA00022692"/>
    </source>
</evidence>
<dbReference type="Gene3D" id="1.20.1080.10">
    <property type="entry name" value="Glycerol uptake facilitator protein"/>
    <property type="match status" value="1"/>
</dbReference>
<reference evidence="9" key="2">
    <citation type="submission" date="2025-08" db="UniProtKB">
        <authorList>
            <consortium name="RefSeq"/>
        </authorList>
    </citation>
    <scope>IDENTIFICATION</scope>
    <source>
        <tissue evidence="9">Leaf</tissue>
    </source>
</reference>
<dbReference type="Proteomes" id="UP000087766">
    <property type="component" value="Chromosome 2"/>
</dbReference>
<keyword evidence="3 6" id="KW-0812">Transmembrane</keyword>
<feature type="transmembrane region" description="Helical" evidence="7">
    <location>
        <begin position="49"/>
        <end position="69"/>
    </location>
</feature>
<evidence type="ECO:0000313" key="9">
    <source>
        <dbReference type="RefSeq" id="XP_014524021.1"/>
    </source>
</evidence>
<proteinExistence type="inferred from homology"/>
<accession>A0A1S3W0B1</accession>
<dbReference type="InterPro" id="IPR034294">
    <property type="entry name" value="Aquaporin_transptr"/>
</dbReference>
<dbReference type="KEGG" id="vra:106780259"/>
<dbReference type="InterPro" id="IPR023271">
    <property type="entry name" value="Aquaporin-like"/>
</dbReference>
<organism evidence="8 9">
    <name type="scientific">Vigna radiata var. radiata</name>
    <name type="common">Mung bean</name>
    <name type="synonym">Phaseolus aureus</name>
    <dbReference type="NCBI Taxonomy" id="3916"/>
    <lineage>
        <taxon>Eukaryota</taxon>
        <taxon>Viridiplantae</taxon>
        <taxon>Streptophyta</taxon>
        <taxon>Embryophyta</taxon>
        <taxon>Tracheophyta</taxon>
        <taxon>Spermatophyta</taxon>
        <taxon>Magnoliopsida</taxon>
        <taxon>eudicotyledons</taxon>
        <taxon>Gunneridae</taxon>
        <taxon>Pentapetalae</taxon>
        <taxon>rosids</taxon>
        <taxon>fabids</taxon>
        <taxon>Fabales</taxon>
        <taxon>Fabaceae</taxon>
        <taxon>Papilionoideae</taxon>
        <taxon>50 kb inversion clade</taxon>
        <taxon>NPAAA clade</taxon>
        <taxon>indigoferoid/millettioid clade</taxon>
        <taxon>Phaseoleae</taxon>
        <taxon>Vigna</taxon>
    </lineage>
</organism>
<dbReference type="InterPro" id="IPR022357">
    <property type="entry name" value="MIP_CS"/>
</dbReference>
<dbReference type="GO" id="GO:0015267">
    <property type="term" value="F:channel activity"/>
    <property type="evidence" value="ECO:0007669"/>
    <property type="project" value="InterPro"/>
</dbReference>
<keyword evidence="5 7" id="KW-0472">Membrane</keyword>
<dbReference type="PRINTS" id="PR00783">
    <property type="entry name" value="MINTRINSICP"/>
</dbReference>
<keyword evidence="4 7" id="KW-1133">Transmembrane helix</keyword>
<gene>
    <name evidence="9" type="primary">LOC106780259</name>
</gene>